<dbReference type="Proteomes" id="UP000449092">
    <property type="component" value="Unassembled WGS sequence"/>
</dbReference>
<name>A0A845DE41_9BACT</name>
<gene>
    <name evidence="2" type="ORF">F4X82_01775</name>
</gene>
<feature type="region of interest" description="Disordered" evidence="1">
    <location>
        <begin position="1"/>
        <end position="23"/>
    </location>
</feature>
<evidence type="ECO:0000313" key="3">
    <source>
        <dbReference type="Proteomes" id="UP000449092"/>
    </source>
</evidence>
<dbReference type="EMBL" id="VXOY01000014">
    <property type="protein sequence ID" value="MYE38231.1"/>
    <property type="molecule type" value="Genomic_DNA"/>
</dbReference>
<evidence type="ECO:0000313" key="2">
    <source>
        <dbReference type="EMBL" id="MYE38231.1"/>
    </source>
</evidence>
<dbReference type="AlphaFoldDB" id="A0A845DE41"/>
<dbReference type="Gene3D" id="2.170.15.10">
    <property type="entry name" value="Proaerolysin, chain A, domain 3"/>
    <property type="match status" value="1"/>
</dbReference>
<sequence>MANQTINVQFEQNPTDPTDVSVSSTGEWDVGGGLGDGGIIAFMDEYSAQHLNGARYQWRWHNDVRAQGKAKVLDNKTSYSLKPTAIKKHIWNNLYADVSNTFNTQLEQSTTLEQSSSMTTSLDIADSLEVDVEAKGAVFSAGAKNTVSVSVSKSKTYSNSETKTLGSTDGLSTTLPPHTAEVVVLSALTGNLTLTTRVQTYWDGAIDYRYMKDGKWTEWETIQLADVEVGLARPLDEKGVHDGLVTVTSTFGSAGEVDQSARSISSLSETDVDNAVNGILEDRAKELGLGSYTGTVVVKRSLIERLKSFFLTCRTTQT</sequence>
<dbReference type="SUPFAM" id="SSF56973">
    <property type="entry name" value="Aerolisin/ETX pore-forming domain"/>
    <property type="match status" value="1"/>
</dbReference>
<reference evidence="2 3" key="1">
    <citation type="submission" date="2019-09" db="EMBL/GenBank/DDBJ databases">
        <title>Characterisation of the sponge microbiome using genome-centric metagenomics.</title>
        <authorList>
            <person name="Engelberts J.P."/>
            <person name="Robbins S.J."/>
            <person name="De Goeij J.M."/>
            <person name="Aranda M."/>
            <person name="Bell S.C."/>
            <person name="Webster N.S."/>
        </authorList>
    </citation>
    <scope>NUCLEOTIDE SEQUENCE [LARGE SCALE GENOMIC DNA]</scope>
    <source>
        <strain evidence="2">SB0662_bin_43</strain>
    </source>
</reference>
<proteinExistence type="predicted"/>
<organism evidence="2 3">
    <name type="scientific">Candidatus Spechtbacteria bacterium SB0662_bin_43</name>
    <dbReference type="NCBI Taxonomy" id="2604897"/>
    <lineage>
        <taxon>Bacteria</taxon>
        <taxon>Candidatus Spechtiibacteriota</taxon>
    </lineage>
</organism>
<protein>
    <submittedName>
        <fullName evidence="2">Uncharacterized protein</fullName>
    </submittedName>
</protein>
<accession>A0A845DE41</accession>
<comment type="caution">
    <text evidence="2">The sequence shown here is derived from an EMBL/GenBank/DDBJ whole genome shotgun (WGS) entry which is preliminary data.</text>
</comment>
<evidence type="ECO:0000256" key="1">
    <source>
        <dbReference type="SAM" id="MobiDB-lite"/>
    </source>
</evidence>